<dbReference type="InterPro" id="IPR027417">
    <property type="entry name" value="P-loop_NTPase"/>
</dbReference>
<evidence type="ECO:0000256" key="1">
    <source>
        <dbReference type="ARBA" id="ARBA00022741"/>
    </source>
</evidence>
<dbReference type="Pfam" id="PF00025">
    <property type="entry name" value="Arf"/>
    <property type="match status" value="1"/>
</dbReference>
<gene>
    <name evidence="3" type="ORF">K9W45_11755</name>
</gene>
<organism evidence="3">
    <name type="scientific">Candidatus Heimdallarchaeum aukensis</name>
    <dbReference type="NCBI Taxonomy" id="2876573"/>
    <lineage>
        <taxon>Archaea</taxon>
        <taxon>Promethearchaeati</taxon>
        <taxon>Candidatus Heimdallarchaeota</taxon>
        <taxon>Candidatus Heimdallarchaeia (ex Rinke et al. 2021) (nom. nud.)</taxon>
        <taxon>Candidatus Heimdallarchaeales</taxon>
        <taxon>Candidatus Heimdallarchaeaceae</taxon>
        <taxon>Candidatus Heimdallarchaeum</taxon>
    </lineage>
</organism>
<proteinExistence type="predicted"/>
<sequence>MLTRELSITVLGATGVGKTTLIKRIKGEEIEDISPTTQIEVHSKRIKLKSQQYKSSLSLEKYRTYKVMAVDCPGDMSLWPYWKKAMQDYKTNGIIFMIDPTQDTKVQIDALTQVSNYFLMTLDDDIVKAERKARKIKAIFFLVVNKIDLLDFSKAKADEYLRENFKAAWEHLKERYPKSFHGWEAISALKGGEEMYDRIDGIFETIKRELYD</sequence>
<name>A0A9Y1FKD2_9ARCH</name>
<dbReference type="GO" id="GO:0003924">
    <property type="term" value="F:GTPase activity"/>
    <property type="evidence" value="ECO:0007669"/>
    <property type="project" value="InterPro"/>
</dbReference>
<dbReference type="InterPro" id="IPR006689">
    <property type="entry name" value="Small_GTPase_ARF/SAR"/>
</dbReference>
<evidence type="ECO:0000256" key="2">
    <source>
        <dbReference type="ARBA" id="ARBA00023134"/>
    </source>
</evidence>
<dbReference type="GO" id="GO:0005525">
    <property type="term" value="F:GTP binding"/>
    <property type="evidence" value="ECO:0007669"/>
    <property type="project" value="UniProtKB-KW"/>
</dbReference>
<keyword evidence="2" id="KW-0342">GTP-binding</keyword>
<accession>A0A9Y1FKD2</accession>
<dbReference type="PROSITE" id="PS51417">
    <property type="entry name" value="ARF"/>
    <property type="match status" value="1"/>
</dbReference>
<dbReference type="Proteomes" id="UP001201020">
    <property type="component" value="Chromosome"/>
</dbReference>
<reference evidence="3" key="1">
    <citation type="journal article" date="2022" name="Nat. Microbiol.">
        <title>Unique mobile elements and scalable gene flow at the prokaryote-eukaryote boundary revealed by circularized Asgard archaea genomes.</title>
        <authorList>
            <person name="Wu F."/>
            <person name="Speth D.R."/>
            <person name="Philosof A."/>
            <person name="Cremiere A."/>
            <person name="Narayanan A."/>
            <person name="Barco R.A."/>
            <person name="Connon S.A."/>
            <person name="Amend J.P."/>
            <person name="Antoshechkin I.A."/>
            <person name="Orphan V.J."/>
        </authorList>
    </citation>
    <scope>NUCLEOTIDE SEQUENCE</scope>
    <source>
        <strain evidence="3">PM71</strain>
    </source>
</reference>
<protein>
    <submittedName>
        <fullName evidence="3">50S ribosome-binding GTPase</fullName>
    </submittedName>
</protein>
<evidence type="ECO:0000313" key="3">
    <source>
        <dbReference type="EMBL" id="UJG40497.1"/>
    </source>
</evidence>
<keyword evidence="1" id="KW-0547">Nucleotide-binding</keyword>
<dbReference type="Gene3D" id="3.40.50.300">
    <property type="entry name" value="P-loop containing nucleotide triphosphate hydrolases"/>
    <property type="match status" value="1"/>
</dbReference>
<dbReference type="EMBL" id="CP084166">
    <property type="protein sequence ID" value="UJG40497.1"/>
    <property type="molecule type" value="Genomic_DNA"/>
</dbReference>
<dbReference type="AlphaFoldDB" id="A0A9Y1FKD2"/>
<dbReference type="SUPFAM" id="SSF52540">
    <property type="entry name" value="P-loop containing nucleoside triphosphate hydrolases"/>
    <property type="match status" value="1"/>
</dbReference>